<protein>
    <submittedName>
        <fullName evidence="2">Uncharacterized protein</fullName>
    </submittedName>
</protein>
<evidence type="ECO:0000313" key="2">
    <source>
        <dbReference type="EMBL" id="QHT02900.1"/>
    </source>
</evidence>
<keyword evidence="1" id="KW-0472">Membrane</keyword>
<sequence length="47" mass="5352">MIFITYVINLGVSCFTLYNIMIMIYVTTVISVDLSLKTLKNFNISIS</sequence>
<feature type="transmembrane region" description="Helical" evidence="1">
    <location>
        <begin position="6"/>
        <end position="32"/>
    </location>
</feature>
<dbReference type="EMBL" id="MN739403">
    <property type="protein sequence ID" value="QHT02900.1"/>
    <property type="molecule type" value="Genomic_DNA"/>
</dbReference>
<dbReference type="AlphaFoldDB" id="A0A6C0CGC7"/>
<reference evidence="2" key="1">
    <citation type="journal article" date="2020" name="Nature">
        <title>Giant virus diversity and host interactions through global metagenomics.</title>
        <authorList>
            <person name="Schulz F."/>
            <person name="Roux S."/>
            <person name="Paez-Espino D."/>
            <person name="Jungbluth S."/>
            <person name="Walsh D.A."/>
            <person name="Denef V.J."/>
            <person name="McMahon K.D."/>
            <person name="Konstantinidis K.T."/>
            <person name="Eloe-Fadrosh E.A."/>
            <person name="Kyrpides N.C."/>
            <person name="Woyke T."/>
        </authorList>
    </citation>
    <scope>NUCLEOTIDE SEQUENCE</scope>
    <source>
        <strain evidence="2">GVMAG-M-3300020727-4</strain>
    </source>
</reference>
<organism evidence="2">
    <name type="scientific">viral metagenome</name>
    <dbReference type="NCBI Taxonomy" id="1070528"/>
    <lineage>
        <taxon>unclassified sequences</taxon>
        <taxon>metagenomes</taxon>
        <taxon>organismal metagenomes</taxon>
    </lineage>
</organism>
<name>A0A6C0CGC7_9ZZZZ</name>
<evidence type="ECO:0000256" key="1">
    <source>
        <dbReference type="SAM" id="Phobius"/>
    </source>
</evidence>
<accession>A0A6C0CGC7</accession>
<keyword evidence="1" id="KW-0812">Transmembrane</keyword>
<proteinExistence type="predicted"/>
<keyword evidence="1" id="KW-1133">Transmembrane helix</keyword>